<keyword evidence="5 9" id="KW-1133">Transmembrane helix</keyword>
<keyword evidence="3 9" id="KW-0812">Transmembrane</keyword>
<dbReference type="GO" id="GO:0004984">
    <property type="term" value="F:olfactory receptor activity"/>
    <property type="evidence" value="ECO:0007669"/>
    <property type="project" value="InterPro"/>
</dbReference>
<proteinExistence type="inferred from homology"/>
<dbReference type="GeneID" id="100463158"/>
<dbReference type="PANTHER" id="PTHR21137">
    <property type="entry name" value="ODORANT RECEPTOR"/>
    <property type="match status" value="1"/>
</dbReference>
<evidence type="ECO:0000256" key="3">
    <source>
        <dbReference type="ARBA" id="ARBA00022692"/>
    </source>
</evidence>
<dbReference type="PANTHER" id="PTHR21137:SF43">
    <property type="entry name" value="ODORANT RECEPTOR 47A-RELATED"/>
    <property type="match status" value="1"/>
</dbReference>
<evidence type="ECO:0000256" key="1">
    <source>
        <dbReference type="ARBA" id="ARBA00004141"/>
    </source>
</evidence>
<dbReference type="Pfam" id="PF02949">
    <property type="entry name" value="7tm_6"/>
    <property type="match status" value="1"/>
</dbReference>
<name>A0A7M7J321_NASVI</name>
<keyword evidence="2 9" id="KW-0716">Sensory transduction</keyword>
<dbReference type="RefSeq" id="XP_016845881.1">
    <property type="nucleotide sequence ID" value="XM_016990392.3"/>
</dbReference>
<evidence type="ECO:0000256" key="6">
    <source>
        <dbReference type="ARBA" id="ARBA00023136"/>
    </source>
</evidence>
<organism evidence="10 11">
    <name type="scientific">Nasonia vitripennis</name>
    <name type="common">Parasitic wasp</name>
    <dbReference type="NCBI Taxonomy" id="7425"/>
    <lineage>
        <taxon>Eukaryota</taxon>
        <taxon>Metazoa</taxon>
        <taxon>Ecdysozoa</taxon>
        <taxon>Arthropoda</taxon>
        <taxon>Hexapoda</taxon>
        <taxon>Insecta</taxon>
        <taxon>Pterygota</taxon>
        <taxon>Neoptera</taxon>
        <taxon>Endopterygota</taxon>
        <taxon>Hymenoptera</taxon>
        <taxon>Apocrita</taxon>
        <taxon>Proctotrupomorpha</taxon>
        <taxon>Chalcidoidea</taxon>
        <taxon>Pteromalidae</taxon>
        <taxon>Pteromalinae</taxon>
        <taxon>Nasonia</taxon>
    </lineage>
</organism>
<evidence type="ECO:0000256" key="4">
    <source>
        <dbReference type="ARBA" id="ARBA00022725"/>
    </source>
</evidence>
<accession>A0A7M7J321</accession>
<keyword evidence="6 9" id="KW-0472">Membrane</keyword>
<dbReference type="EnsemblMetazoa" id="XM_016990392">
    <property type="protein sequence ID" value="XP_016845881"/>
    <property type="gene ID" value="GeneID_100463158"/>
</dbReference>
<comment type="similarity">
    <text evidence="9">Belongs to the insect chemoreceptor superfamily. Heteromeric odorant receptor channel (TC 1.A.69) family.</text>
</comment>
<evidence type="ECO:0000313" key="10">
    <source>
        <dbReference type="EnsemblMetazoa" id="XP_016845881"/>
    </source>
</evidence>
<evidence type="ECO:0000256" key="5">
    <source>
        <dbReference type="ARBA" id="ARBA00022989"/>
    </source>
</evidence>
<dbReference type="OrthoDB" id="8185860at2759"/>
<reference evidence="10" key="1">
    <citation type="submission" date="2021-01" db="UniProtKB">
        <authorList>
            <consortium name="EnsemblMetazoa"/>
        </authorList>
    </citation>
    <scope>IDENTIFICATION</scope>
</reference>
<feature type="transmembrane region" description="Helical" evidence="9">
    <location>
        <begin position="267"/>
        <end position="289"/>
    </location>
</feature>
<dbReference type="Proteomes" id="UP000002358">
    <property type="component" value="Chromosome 1"/>
</dbReference>
<evidence type="ECO:0000313" key="11">
    <source>
        <dbReference type="Proteomes" id="UP000002358"/>
    </source>
</evidence>
<sequence length="394" mass="45264">MTKSEKSLSFKSLTAVFVFFHRLIGVLPLENRDFNFLSSQMLLIYFMFIGLLISVMFLRYCITRLIQGAVELDSVFVTVMATSTIVRYYILVYHRFEFRDAIDACRDIWEDCTPSEHQIVRWFERKSWILFKLLAGSGLLINIFCSIGSIVVRLPPDEPNGTERRMLPYKWFIEDREYYWMGYELIFGLQVLILHHLTVLTATVDTAGPLLMLLSCGFLKALQERFFAAAVSNEKFFIEDKLSYQPLLTSCSKFHQNVLNLCRKIEVIMRMIFMVQLMCLGYNISLIGLKLAGNDPERFQYIPNLVLCLCQLFITQWAADYLLEQSEGVATAAYFTTLMSLDPRIGGLLLTVITRAQKPVQITAGGVINLSVERFGNLITNAISFFMVLRSFTA</sequence>
<dbReference type="SMR" id="A0A7M7J321"/>
<keyword evidence="8 9" id="KW-0807">Transducer</keyword>
<dbReference type="CTD" id="100463158"/>
<feature type="transmembrane region" description="Helical" evidence="9">
    <location>
        <begin position="129"/>
        <end position="156"/>
    </location>
</feature>
<evidence type="ECO:0000256" key="8">
    <source>
        <dbReference type="ARBA" id="ARBA00023224"/>
    </source>
</evidence>
<dbReference type="GO" id="GO:0007165">
    <property type="term" value="P:signal transduction"/>
    <property type="evidence" value="ECO:0007669"/>
    <property type="project" value="UniProtKB-KW"/>
</dbReference>
<protein>
    <recommendedName>
        <fullName evidence="9">Odorant receptor</fullName>
    </recommendedName>
</protein>
<dbReference type="GO" id="GO:0005886">
    <property type="term" value="C:plasma membrane"/>
    <property type="evidence" value="ECO:0007669"/>
    <property type="project" value="UniProtKB-SubCell"/>
</dbReference>
<dbReference type="AlphaFoldDB" id="A0A7M7J321"/>
<evidence type="ECO:0000256" key="9">
    <source>
        <dbReference type="RuleBase" id="RU351113"/>
    </source>
</evidence>
<keyword evidence="4 9" id="KW-0552">Olfaction</keyword>
<evidence type="ECO:0000256" key="7">
    <source>
        <dbReference type="ARBA" id="ARBA00023170"/>
    </source>
</evidence>
<keyword evidence="11" id="KW-1185">Reference proteome</keyword>
<evidence type="ECO:0000256" key="2">
    <source>
        <dbReference type="ARBA" id="ARBA00022606"/>
    </source>
</evidence>
<comment type="caution">
    <text evidence="9">Lacks conserved residue(s) required for the propagation of feature annotation.</text>
</comment>
<dbReference type="InterPro" id="IPR004117">
    <property type="entry name" value="7tm6_olfct_rcpt"/>
</dbReference>
<dbReference type="GO" id="GO:0005549">
    <property type="term" value="F:odorant binding"/>
    <property type="evidence" value="ECO:0007669"/>
    <property type="project" value="InterPro"/>
</dbReference>
<comment type="subcellular location">
    <subcellularLocation>
        <location evidence="9">Cell membrane</location>
        <topology evidence="9">Multi-pass membrane protein</topology>
    </subcellularLocation>
    <subcellularLocation>
        <location evidence="1">Membrane</location>
        <topology evidence="1">Multi-pass membrane protein</topology>
    </subcellularLocation>
</comment>
<feature type="transmembrane region" description="Helical" evidence="9">
    <location>
        <begin position="12"/>
        <end position="29"/>
    </location>
</feature>
<feature type="transmembrane region" description="Helical" evidence="9">
    <location>
        <begin position="41"/>
        <end position="62"/>
    </location>
</feature>
<keyword evidence="7 9" id="KW-0675">Receptor</keyword>